<keyword evidence="3" id="KW-0238">DNA-binding</keyword>
<dbReference type="SUPFAM" id="SSF46894">
    <property type="entry name" value="C-terminal effector domain of the bipartite response regulators"/>
    <property type="match status" value="1"/>
</dbReference>
<dbReference type="Pfam" id="PF00072">
    <property type="entry name" value="Response_reg"/>
    <property type="match status" value="1"/>
</dbReference>
<dbReference type="EMBL" id="JAAOIW010000006">
    <property type="protein sequence ID" value="NHN31773.1"/>
    <property type="molecule type" value="Genomic_DNA"/>
</dbReference>
<dbReference type="SUPFAM" id="SSF48452">
    <property type="entry name" value="TPR-like"/>
    <property type="match status" value="1"/>
</dbReference>
<dbReference type="InterPro" id="IPR036388">
    <property type="entry name" value="WH-like_DNA-bd_sf"/>
</dbReference>
<dbReference type="InterPro" id="IPR011990">
    <property type="entry name" value="TPR-like_helical_dom_sf"/>
</dbReference>
<feature type="modified residue" description="4-aspartylphosphate" evidence="5">
    <location>
        <position position="53"/>
    </location>
</feature>
<accession>A0ABX0J842</accession>
<evidence type="ECO:0000313" key="8">
    <source>
        <dbReference type="Proteomes" id="UP001165962"/>
    </source>
</evidence>
<keyword evidence="2" id="KW-0805">Transcription regulation</keyword>
<keyword evidence="1" id="KW-0902">Two-component regulatory system</keyword>
<evidence type="ECO:0000259" key="6">
    <source>
        <dbReference type="PROSITE" id="PS50110"/>
    </source>
</evidence>
<dbReference type="Gene3D" id="1.10.10.10">
    <property type="entry name" value="Winged helix-like DNA-binding domain superfamily/Winged helix DNA-binding domain"/>
    <property type="match status" value="1"/>
</dbReference>
<dbReference type="PROSITE" id="PS50110">
    <property type="entry name" value="RESPONSE_REGULATORY"/>
    <property type="match status" value="1"/>
</dbReference>
<protein>
    <submittedName>
        <fullName evidence="7">Response regulator</fullName>
    </submittedName>
</protein>
<feature type="domain" description="Response regulatory" evidence="6">
    <location>
        <begin position="2"/>
        <end position="116"/>
    </location>
</feature>
<sequence length="379" mass="44128">MKAILIDDEKPALQHLERLLQREPDIQITGKFNTARDALQYLAHEKVDVVFLDIGMPEINGLVAAEYIQQIDSHIRIVYITAYAEYAVDAFELHALDYLLKPVHPIRFTKTLERIRQSLASPAISATRVVSKPFPSILMFMRLSFSDSLDPERRIKWRTLKSKELFAFLLHQQGEWVAKDLLLEMLWPHFTYDKAMVHMHTSVYQIRKLIKEYSLPAVLEFSMESYRLTGKGAATDADQFEQALVSFSEAREVDEGSRQRADLALKLYKGHYLEENDYQWAKPKRDHLLRLYIDASLRTAEYELNTGRERQAVDRLKEALEKDPYSEELVRLLMVGFTKLGDYKTLHSHYAAFVQLLATELEVVPQQETQQCYEQLTNR</sequence>
<keyword evidence="8" id="KW-1185">Reference proteome</keyword>
<evidence type="ECO:0000313" key="7">
    <source>
        <dbReference type="EMBL" id="NHN31773.1"/>
    </source>
</evidence>
<evidence type="ECO:0000256" key="5">
    <source>
        <dbReference type="PROSITE-ProRule" id="PRU00169"/>
    </source>
</evidence>
<keyword evidence="4" id="KW-0804">Transcription</keyword>
<evidence type="ECO:0000256" key="3">
    <source>
        <dbReference type="ARBA" id="ARBA00023125"/>
    </source>
</evidence>
<dbReference type="SMART" id="SM01043">
    <property type="entry name" value="BTAD"/>
    <property type="match status" value="1"/>
</dbReference>
<name>A0ABX0J842_9BACL</name>
<evidence type="ECO:0000256" key="4">
    <source>
        <dbReference type="ARBA" id="ARBA00023163"/>
    </source>
</evidence>
<keyword evidence="5" id="KW-0597">Phosphoprotein</keyword>
<gene>
    <name evidence="7" type="ORF">G9U52_18215</name>
</gene>
<dbReference type="SMART" id="SM00448">
    <property type="entry name" value="REC"/>
    <property type="match status" value="1"/>
</dbReference>
<dbReference type="PANTHER" id="PTHR35807">
    <property type="entry name" value="TRANSCRIPTIONAL REGULATOR REDD-RELATED"/>
    <property type="match status" value="1"/>
</dbReference>
<dbReference type="InterPro" id="IPR051677">
    <property type="entry name" value="AfsR-DnrI-RedD_regulator"/>
</dbReference>
<dbReference type="InterPro" id="IPR011006">
    <property type="entry name" value="CheY-like_superfamily"/>
</dbReference>
<dbReference type="Gene3D" id="3.40.50.2300">
    <property type="match status" value="1"/>
</dbReference>
<reference evidence="7" key="1">
    <citation type="submission" date="2020-03" db="EMBL/GenBank/DDBJ databases">
        <title>Draft sequencing of Paenibacilllus sp. S3N08.</title>
        <authorList>
            <person name="Kim D.-U."/>
        </authorList>
    </citation>
    <scope>NUCLEOTIDE SEQUENCE</scope>
    <source>
        <strain evidence="7">S3N08</strain>
    </source>
</reference>
<dbReference type="Gene3D" id="1.25.40.10">
    <property type="entry name" value="Tetratricopeptide repeat domain"/>
    <property type="match status" value="1"/>
</dbReference>
<comment type="caution">
    <text evidence="7">The sequence shown here is derived from an EMBL/GenBank/DDBJ whole genome shotgun (WGS) entry which is preliminary data.</text>
</comment>
<dbReference type="Proteomes" id="UP001165962">
    <property type="component" value="Unassembled WGS sequence"/>
</dbReference>
<dbReference type="InterPro" id="IPR005158">
    <property type="entry name" value="BTAD"/>
</dbReference>
<dbReference type="RefSeq" id="WP_166152063.1">
    <property type="nucleotide sequence ID" value="NZ_JAAOIW010000006.1"/>
</dbReference>
<organism evidence="7 8">
    <name type="scientific">Paenibacillus agricola</name>
    <dbReference type="NCBI Taxonomy" id="2716264"/>
    <lineage>
        <taxon>Bacteria</taxon>
        <taxon>Bacillati</taxon>
        <taxon>Bacillota</taxon>
        <taxon>Bacilli</taxon>
        <taxon>Bacillales</taxon>
        <taxon>Paenibacillaceae</taxon>
        <taxon>Paenibacillus</taxon>
    </lineage>
</organism>
<dbReference type="InterPro" id="IPR001789">
    <property type="entry name" value="Sig_transdc_resp-reg_receiver"/>
</dbReference>
<dbReference type="SUPFAM" id="SSF52172">
    <property type="entry name" value="CheY-like"/>
    <property type="match status" value="1"/>
</dbReference>
<evidence type="ECO:0000256" key="1">
    <source>
        <dbReference type="ARBA" id="ARBA00023012"/>
    </source>
</evidence>
<evidence type="ECO:0000256" key="2">
    <source>
        <dbReference type="ARBA" id="ARBA00023015"/>
    </source>
</evidence>
<proteinExistence type="predicted"/>
<dbReference type="Pfam" id="PF03704">
    <property type="entry name" value="BTAD"/>
    <property type="match status" value="1"/>
</dbReference>
<dbReference type="InterPro" id="IPR016032">
    <property type="entry name" value="Sig_transdc_resp-reg_C-effctor"/>
</dbReference>